<feature type="compositionally biased region" description="Low complexity" evidence="1">
    <location>
        <begin position="66"/>
        <end position="82"/>
    </location>
</feature>
<keyword evidence="2" id="KW-0732">Signal</keyword>
<feature type="chain" id="PRO_5046693195" evidence="2">
    <location>
        <begin position="26"/>
        <end position="876"/>
    </location>
</feature>
<feature type="compositionally biased region" description="Low complexity" evidence="1">
    <location>
        <begin position="44"/>
        <end position="56"/>
    </location>
</feature>
<dbReference type="RefSeq" id="WP_213529341.1">
    <property type="nucleotide sequence ID" value="NZ_BOVJ01000107.1"/>
</dbReference>
<protein>
    <submittedName>
        <fullName evidence="3">Uncharacterized protein</fullName>
    </submittedName>
</protein>
<reference evidence="3 4" key="1">
    <citation type="submission" date="2021-04" db="EMBL/GenBank/DDBJ databases">
        <title>Draft genome sequence of Paenibacillus cisolokensis, LC2-13A.</title>
        <authorList>
            <person name="Uke A."/>
            <person name="Chhe C."/>
            <person name="Baramee S."/>
            <person name="Kosugi A."/>
        </authorList>
    </citation>
    <scope>NUCLEOTIDE SEQUENCE [LARGE SCALE GENOMIC DNA]</scope>
    <source>
        <strain evidence="3 4">LC2-13A</strain>
    </source>
</reference>
<comment type="caution">
    <text evidence="3">The sequence shown here is derived from an EMBL/GenBank/DDBJ whole genome shotgun (WGS) entry which is preliminary data.</text>
</comment>
<keyword evidence="4" id="KW-1185">Reference proteome</keyword>
<evidence type="ECO:0000256" key="2">
    <source>
        <dbReference type="SAM" id="SignalP"/>
    </source>
</evidence>
<feature type="signal peptide" evidence="2">
    <location>
        <begin position="1"/>
        <end position="25"/>
    </location>
</feature>
<proteinExistence type="predicted"/>
<feature type="region of interest" description="Disordered" evidence="1">
    <location>
        <begin position="32"/>
        <end position="82"/>
    </location>
</feature>
<dbReference type="InterPro" id="IPR043751">
    <property type="entry name" value="DUF5696"/>
</dbReference>
<organism evidence="3 4">
    <name type="scientific">Paenibacillus cisolokensis</name>
    <dbReference type="NCBI Taxonomy" id="1658519"/>
    <lineage>
        <taxon>Bacteria</taxon>
        <taxon>Bacillati</taxon>
        <taxon>Bacillota</taxon>
        <taxon>Bacilli</taxon>
        <taxon>Bacillales</taxon>
        <taxon>Paenibacillaceae</taxon>
        <taxon>Paenibacillus</taxon>
    </lineage>
</organism>
<evidence type="ECO:0000313" key="4">
    <source>
        <dbReference type="Proteomes" id="UP000680304"/>
    </source>
</evidence>
<accession>A0ABQ4NA31</accession>
<dbReference type="EMBL" id="BOVJ01000107">
    <property type="protein sequence ID" value="GIQ64819.1"/>
    <property type="molecule type" value="Genomic_DNA"/>
</dbReference>
<name>A0ABQ4NA31_9BACL</name>
<gene>
    <name evidence="3" type="ORF">PACILC2_33870</name>
</gene>
<sequence>MTGWIKTAIGLLCVCIVAGSFAAMAAGNTASQPETHTAARPGETEASAAPANSAAEASDRRPERPAAPALPATTTANTTHTANTAKELEALRAMERMAENETLVLYANRNTAEIAVKDKRDGYVWFSNPADRDEDPIASPLYKAESASQVIVSYYNEKGQINTMNSYAESVQKGQFTLEQTGAGLKVVYELGSAAAATSNVPQRISKERMEEAILNRIEDADVREDVAFKFRFNEEAQVYELRKLQDYVLEELSATLASIGYTAEDAAMDQGEGDGSAAAAEKPSFTVPLEYELDGEHLVVKVPLAELRYAETYPIAHLQLLKHFGAAGSSKTGYLFVPDGTGALIRLNNGRLNAEAFRRAVYGDDGTFDVKEAPQQSELVRLPVFGMKQNDHAFVGMIEDGDALAAVMADIGGRNDSYNTVGAQFKIVAMDHYTLTSGTKSSSVPMFERQPYQGDILIRYAFLSGDEADYAGMAVRYRERLAERYGLTRLEPGDAPFMLELVGAFPKEKSFLGIPYKSTESLTGYGEARQLLQELKAQGVGRIALRYVGWFNGGIRHDLPSRVRPIGALGGKSGLRELVNYAESNQVELYPDVALQQAYEKPGRPASFLNRKTAKIYKYDPVSGVQDKSAFSHYILSPSALFGLAERFAAAYDDYGIGGLSLRDLGSEVNSDFDTDHPVSRQDALQIAQQTAAMLRERTGKLMVSGGNAYSLPYAGMIVNAPDGSSGHNLTDETVPFYQIALHGYFELAGTPFNMSERQDPHYAALQALETGSNIYYQWMFSPSSAVKETPYNDLYALHYGDWIGEAAELYKEASEALKRVRHLVITDHRKLADNVTQTVFENGVSIIVNYNNTAVQVNGMKIDARSYRLDGEPS</sequence>
<dbReference type="Pfam" id="PF18952">
    <property type="entry name" value="DUF5696"/>
    <property type="match status" value="1"/>
</dbReference>
<evidence type="ECO:0000256" key="1">
    <source>
        <dbReference type="SAM" id="MobiDB-lite"/>
    </source>
</evidence>
<dbReference type="Proteomes" id="UP000680304">
    <property type="component" value="Unassembled WGS sequence"/>
</dbReference>
<evidence type="ECO:0000313" key="3">
    <source>
        <dbReference type="EMBL" id="GIQ64819.1"/>
    </source>
</evidence>